<gene>
    <name evidence="17" type="ORF">DCHRY22_LOCUS12244</name>
</gene>
<keyword evidence="7" id="KW-0677">Repeat</keyword>
<dbReference type="GO" id="GO:0008270">
    <property type="term" value="F:zinc ion binding"/>
    <property type="evidence" value="ECO:0007669"/>
    <property type="project" value="InterPro"/>
</dbReference>
<dbReference type="InterPro" id="IPR051516">
    <property type="entry name" value="SETDB_methyltransferase"/>
</dbReference>
<dbReference type="InterPro" id="IPR041292">
    <property type="entry name" value="Tudor_4"/>
</dbReference>
<evidence type="ECO:0000256" key="11">
    <source>
        <dbReference type="ARBA" id="ARBA00023163"/>
    </source>
</evidence>
<evidence type="ECO:0000313" key="18">
    <source>
        <dbReference type="Proteomes" id="UP000789524"/>
    </source>
</evidence>
<keyword evidence="12" id="KW-0539">Nucleus</keyword>
<feature type="region of interest" description="Disordered" evidence="14">
    <location>
        <begin position="35"/>
        <end position="82"/>
    </location>
</feature>
<dbReference type="Proteomes" id="UP000789524">
    <property type="component" value="Unassembled WGS sequence"/>
</dbReference>
<dbReference type="PROSITE" id="PS50982">
    <property type="entry name" value="MBD"/>
    <property type="match status" value="1"/>
</dbReference>
<dbReference type="InterPro" id="IPR025476">
    <property type="entry name" value="Helitron_helicase-like"/>
</dbReference>
<keyword evidence="18" id="KW-1185">Reference proteome</keyword>
<accession>A0A8J2R3W8</accession>
<dbReference type="PROSITE" id="PS50867">
    <property type="entry name" value="PRE_SET"/>
    <property type="match status" value="1"/>
</dbReference>
<feature type="region of interest" description="Disordered" evidence="14">
    <location>
        <begin position="114"/>
        <end position="161"/>
    </location>
</feature>
<reference evidence="17" key="1">
    <citation type="submission" date="2021-09" db="EMBL/GenBank/DDBJ databases">
        <authorList>
            <person name="Martin H S."/>
        </authorList>
    </citation>
    <scope>NUCLEOTIDE SEQUENCE</scope>
</reference>
<comment type="caution">
    <text evidence="17">The sequence shown here is derived from an EMBL/GenBank/DDBJ whole genome shotgun (WGS) entry which is preliminary data.</text>
</comment>
<dbReference type="InterPro" id="IPR046700">
    <property type="entry name" value="DUF6570"/>
</dbReference>
<feature type="coiled-coil region" evidence="13">
    <location>
        <begin position="1264"/>
        <end position="1298"/>
    </location>
</feature>
<keyword evidence="3" id="KW-0489">Methyltransferase</keyword>
<dbReference type="OrthoDB" id="6141723at2759"/>
<dbReference type="Pfam" id="PF14214">
    <property type="entry name" value="Helitron_like_N"/>
    <property type="match status" value="1"/>
</dbReference>
<evidence type="ECO:0000256" key="10">
    <source>
        <dbReference type="ARBA" id="ARBA00023015"/>
    </source>
</evidence>
<keyword evidence="13" id="KW-0175">Coiled coil</keyword>
<evidence type="ECO:0000256" key="1">
    <source>
        <dbReference type="ARBA" id="ARBA00004123"/>
    </source>
</evidence>
<dbReference type="GO" id="GO:0010629">
    <property type="term" value="P:negative regulation of gene expression"/>
    <property type="evidence" value="ECO:0007669"/>
    <property type="project" value="TreeGrafter"/>
</dbReference>
<evidence type="ECO:0000256" key="5">
    <source>
        <dbReference type="ARBA" id="ARBA00022691"/>
    </source>
</evidence>
<evidence type="ECO:0000256" key="9">
    <source>
        <dbReference type="ARBA" id="ARBA00022853"/>
    </source>
</evidence>
<evidence type="ECO:0000256" key="14">
    <source>
        <dbReference type="SAM" id="MobiDB-lite"/>
    </source>
</evidence>
<dbReference type="Gene3D" id="3.30.890.10">
    <property type="entry name" value="Methyl-cpg-binding Protein 2, Chain A"/>
    <property type="match status" value="1"/>
</dbReference>
<dbReference type="Pfam" id="PF05033">
    <property type="entry name" value="Pre-SET"/>
    <property type="match status" value="1"/>
</dbReference>
<proteinExistence type="predicted"/>
<dbReference type="CDD" id="cd20382">
    <property type="entry name" value="Tudor_SETDB1_rpt1"/>
    <property type="match status" value="1"/>
</dbReference>
<keyword evidence="5" id="KW-0949">S-adenosyl-L-methionine</keyword>
<evidence type="ECO:0000256" key="7">
    <source>
        <dbReference type="ARBA" id="ARBA00022737"/>
    </source>
</evidence>
<dbReference type="GO" id="GO:0005634">
    <property type="term" value="C:nucleus"/>
    <property type="evidence" value="ECO:0007669"/>
    <property type="project" value="UniProtKB-SubCell"/>
</dbReference>
<dbReference type="Pfam" id="PF18359">
    <property type="entry name" value="Tudor_5"/>
    <property type="match status" value="1"/>
</dbReference>
<dbReference type="InterPro" id="IPR007728">
    <property type="entry name" value="Pre-SET_dom"/>
</dbReference>
<feature type="compositionally biased region" description="Polar residues" evidence="14">
    <location>
        <begin position="138"/>
        <end position="160"/>
    </location>
</feature>
<dbReference type="InterPro" id="IPR001739">
    <property type="entry name" value="Methyl_CpG_DNA-bd"/>
</dbReference>
<evidence type="ECO:0000256" key="12">
    <source>
        <dbReference type="ARBA" id="ARBA00023242"/>
    </source>
</evidence>
<dbReference type="PANTHER" id="PTHR46024:SF1">
    <property type="entry name" value="HISTONE-LYSINE N-METHYLTRANSFERASE EGGLESS"/>
    <property type="match status" value="1"/>
</dbReference>
<evidence type="ECO:0000259" key="15">
    <source>
        <dbReference type="PROSITE" id="PS50867"/>
    </source>
</evidence>
<dbReference type="Gene3D" id="2.30.30.140">
    <property type="match status" value="2"/>
</dbReference>
<keyword evidence="6" id="KW-0479">Metal-binding</keyword>
<evidence type="ECO:0000256" key="3">
    <source>
        <dbReference type="ARBA" id="ARBA00022603"/>
    </source>
</evidence>
<dbReference type="InterPro" id="IPR041291">
    <property type="entry name" value="TUDOR_5"/>
</dbReference>
<evidence type="ECO:0000256" key="8">
    <source>
        <dbReference type="ARBA" id="ARBA00022833"/>
    </source>
</evidence>
<feature type="compositionally biased region" description="Polar residues" evidence="14">
    <location>
        <begin position="66"/>
        <end position="82"/>
    </location>
</feature>
<dbReference type="Gene3D" id="2.170.270.10">
    <property type="entry name" value="SET domain"/>
    <property type="match status" value="1"/>
</dbReference>
<dbReference type="InterPro" id="IPR016177">
    <property type="entry name" value="DNA-bd_dom_sf"/>
</dbReference>
<keyword evidence="8" id="KW-0862">Zinc</keyword>
<sequence>MDDNTSSGEEKTKDSAKISEAELILLRRKQNVARVRAHREKKKAVGLQSSLSDEIKTEPPDEISGLTDSMPSTSWGPESTFGSNAIVSSETLAADDVDAQKILHKRKLNTERCRRYREKRKLKKSNISTKRSSGEFDASSSNDESTAPGAKSTNDANSRTPAGLYCRRYRKKLKARRKRVKRDPSSFYTLYIKHNGAHNLFENLFDNNPFGYSCTVCDRLWFENDLKSPPSPWSGILRQICPNVPFEEIAVCAVCRTSLVAGKIPNLAVYNGFKYPPKPNLPQLDLVSERLISPRLPFMQIRRLRYVEGQHSITGQVINVPVHIDNMVQTLPRNVADDFCINFHVKNKSLYASSYLQGLLNKRVIKDWLDYLIDTPLYKHYNIKINPNFLEDLNNETEILDIDLKDFAEPIVIDDSLIAEQHTLLWSEDNDLQTSPVRNKRFLSLLFDDHVEELSFPTIYYGQFRKFKDGVNCKAHSIATSEIRRTDRRGVIPRHLLFLAMKVMLFRIQENIGIGEGIKITKEQILSSDYLNDCVEQNLGFLKFIPNSVQYWQNRKKDLFAMIRQLGTPTMFLSMSANETSWKWLLKTLHKLKHGTEITDVEVEQMHYKVKAELINEDAVTCAIYFNKLIKVIMTTLQNRTVSPFGKHYVRHYFKRIEFPHEGSLHAHILLWLNQAPQDAFGADMTSAIKLIDGLISVSKKESSGHIELVTHHHTYSCYKNKQNQQKCRFNAPYMPSRTTVLLKPLANSSDEEKCIYNEYKKRYEIIHQKLKDHDYHNIDDFYHKNGIQSDLEYHKILSAGILRPMVFVKRHPNEKWHNFFNPFIFHHLKSSMDIQYITDEYFCAAYIAACVNKSDRSVSNLQRELLDLLEKNPNLDLADMTKHISVNMLNTMEMSSQEAAWFLLREPICKLTLKVKFIPTMLPQDRRPIIKTEKELERLPDENKNVWKENLFENYENRPAELEDISLIQFVAWYTVRATKKLSGPRIRNQYWDSEDEEDIEKEVTPEENVNHQSEKVFYNRKTPRIVRYRRYDMTNHMLDYKREMVTLFIPFRNEERDILADMRFNQIYEENEQLILASKEDFEGNSDIDKIIAAYRILCHPDQNEEALEIFPLMHHDADRFRECSNYTFPEPEDGILNAKDEPKDVTDIRTLEAAKNCVDLEESPQKDAQDTKKTDHEIVNINIKEEINEHESEKKEDPALLLISAFKSQTPLLQLETRQQENDLVEISDLKYQDNDEVIGEEGARFIEKNLADVLNETWVRYNMDDRLRQAQDELQQQLEQLQKQSLEIDQLLDKCQMSTDKLRTELYSTFKPDIRKLPSLFIYDLPDCSYSFVDLAEQGSRLLNNPESSCESLARKSATDQDAEVAEVHQSVETDPSNLAPMGKLSYPQLTAGMKVYASKNPLRTWIKARILEITPKSEDANSFTLCHIEYEHRTTKQSKVLPARFIAYFNAPHFRITIGTRVIALFKDNTKRGSFYAGIVAETPNPKNSYRYLIFFDDGYAQYAPHSKIRLVCECASNVWEEVQPKSREFVKKYLLKYPDRPMVKLQTGQTVKIEWDNKWWSSVVVSVDASLAQVQLLQHERREWIYRGSTRLAPLYLELQAAERHRPRALPRALTARTNMPYVEYTRPEERPDRRAEGTTHQLQAESNMPYVEYTRPKELADERAEGTTHQQTEEFPVHRAVAKKTTTKTRQLPPTTVQSIDVTSSVVYYSPKKKVKPYKMVPHTCSPACKRTDVLELKDLKPYNPLAKPLLSGWERQIVRFKGTKVVLYVCPCGRRVRSPRELHHYLRTIGSELPVDLFDFTPSTHCLAEFVLNKCGVTKKDLSNGKENVPVPCVNYYDESLPEFCSYNTQRTPTAGVPLNLDPEFLCGCDCEDDCEDKTKCACWQLTLEGARTIGLEGEGVGYVYKRLPEPLPTGIYECNSRCKCKDTCLNRVAQHPLQLKLQVFKTLKRGWGIRTLNDIPKGCFICIYAGNLLTDATATLDGLNEGDEYLAELDYIEVVEQMKEGYEEDIPENMRKMDEVGRVLRNI</sequence>
<name>A0A8J2R3W8_9NEOP</name>
<evidence type="ECO:0000256" key="13">
    <source>
        <dbReference type="SAM" id="Coils"/>
    </source>
</evidence>
<dbReference type="Pfam" id="PF18358">
    <property type="entry name" value="Tudor_4"/>
    <property type="match status" value="1"/>
</dbReference>
<dbReference type="SMART" id="SM00391">
    <property type="entry name" value="MBD"/>
    <property type="match status" value="1"/>
</dbReference>
<dbReference type="PANTHER" id="PTHR46024">
    <property type="entry name" value="HISTONE-LYSINE N-METHYLTRANSFERASE EGGLESS"/>
    <property type="match status" value="1"/>
</dbReference>
<dbReference type="GO" id="GO:0032259">
    <property type="term" value="P:methylation"/>
    <property type="evidence" value="ECO:0007669"/>
    <property type="project" value="UniProtKB-KW"/>
</dbReference>
<keyword evidence="10" id="KW-0805">Transcription regulation</keyword>
<feature type="domain" description="MBD" evidence="16">
    <location>
        <begin position="1747"/>
        <end position="1813"/>
    </location>
</feature>
<dbReference type="InterPro" id="IPR046341">
    <property type="entry name" value="SET_dom_sf"/>
</dbReference>
<feature type="compositionally biased region" description="Basic residues" evidence="14">
    <location>
        <begin position="35"/>
        <end position="44"/>
    </location>
</feature>
<organism evidence="17 18">
    <name type="scientific">Danaus chrysippus</name>
    <name type="common">African queen</name>
    <dbReference type="NCBI Taxonomy" id="151541"/>
    <lineage>
        <taxon>Eukaryota</taxon>
        <taxon>Metazoa</taxon>
        <taxon>Ecdysozoa</taxon>
        <taxon>Arthropoda</taxon>
        <taxon>Hexapoda</taxon>
        <taxon>Insecta</taxon>
        <taxon>Pterygota</taxon>
        <taxon>Neoptera</taxon>
        <taxon>Endopterygota</taxon>
        <taxon>Lepidoptera</taxon>
        <taxon>Glossata</taxon>
        <taxon>Ditrysia</taxon>
        <taxon>Papilionoidea</taxon>
        <taxon>Nymphalidae</taxon>
        <taxon>Danainae</taxon>
        <taxon>Danaini</taxon>
        <taxon>Danaina</taxon>
        <taxon>Danaus</taxon>
        <taxon>Anosia</taxon>
    </lineage>
</organism>
<dbReference type="GO" id="GO:0070828">
    <property type="term" value="P:heterochromatin organization"/>
    <property type="evidence" value="ECO:0007669"/>
    <property type="project" value="TreeGrafter"/>
</dbReference>
<dbReference type="SMART" id="SM00468">
    <property type="entry name" value="PreSET"/>
    <property type="match status" value="1"/>
</dbReference>
<keyword evidence="2" id="KW-0678">Repressor</keyword>
<dbReference type="Pfam" id="PF20209">
    <property type="entry name" value="DUF6570"/>
    <property type="match status" value="1"/>
</dbReference>
<keyword evidence="11" id="KW-0804">Transcription</keyword>
<dbReference type="SUPFAM" id="SSF82199">
    <property type="entry name" value="SET domain"/>
    <property type="match status" value="1"/>
</dbReference>
<dbReference type="Pfam" id="PF01429">
    <property type="entry name" value="MBD"/>
    <property type="match status" value="1"/>
</dbReference>
<dbReference type="SUPFAM" id="SSF54171">
    <property type="entry name" value="DNA-binding domain"/>
    <property type="match status" value="1"/>
</dbReference>
<evidence type="ECO:0000256" key="4">
    <source>
        <dbReference type="ARBA" id="ARBA00022679"/>
    </source>
</evidence>
<feature type="compositionally biased region" description="Basic residues" evidence="14">
    <location>
        <begin position="114"/>
        <end position="124"/>
    </location>
</feature>
<evidence type="ECO:0000256" key="6">
    <source>
        <dbReference type="ARBA" id="ARBA00022723"/>
    </source>
</evidence>
<protein>
    <submittedName>
        <fullName evidence="17">(African queen) hypothetical protein</fullName>
    </submittedName>
</protein>
<keyword evidence="9" id="KW-0156">Chromatin regulator</keyword>
<dbReference type="GO" id="GO:0046974">
    <property type="term" value="F:histone H3K9 methyltransferase activity"/>
    <property type="evidence" value="ECO:0007669"/>
    <property type="project" value="TreeGrafter"/>
</dbReference>
<comment type="subcellular location">
    <subcellularLocation>
        <location evidence="1">Nucleus</location>
    </subcellularLocation>
</comment>
<evidence type="ECO:0000256" key="2">
    <source>
        <dbReference type="ARBA" id="ARBA00022491"/>
    </source>
</evidence>
<dbReference type="GO" id="GO:0003677">
    <property type="term" value="F:DNA binding"/>
    <property type="evidence" value="ECO:0007669"/>
    <property type="project" value="InterPro"/>
</dbReference>
<keyword evidence="4" id="KW-0808">Transferase</keyword>
<dbReference type="EMBL" id="CAKASE010000075">
    <property type="protein sequence ID" value="CAG9577151.1"/>
    <property type="molecule type" value="Genomic_DNA"/>
</dbReference>
<evidence type="ECO:0000313" key="17">
    <source>
        <dbReference type="EMBL" id="CAG9577151.1"/>
    </source>
</evidence>
<feature type="domain" description="Pre-SET" evidence="15">
    <location>
        <begin position="1875"/>
        <end position="1945"/>
    </location>
</feature>
<evidence type="ECO:0000259" key="16">
    <source>
        <dbReference type="PROSITE" id="PS50982"/>
    </source>
</evidence>